<organism evidence="1 2">
    <name type="scientific">Macroventuria anomochaeta</name>
    <dbReference type="NCBI Taxonomy" id="301207"/>
    <lineage>
        <taxon>Eukaryota</taxon>
        <taxon>Fungi</taxon>
        <taxon>Dikarya</taxon>
        <taxon>Ascomycota</taxon>
        <taxon>Pezizomycotina</taxon>
        <taxon>Dothideomycetes</taxon>
        <taxon>Pleosporomycetidae</taxon>
        <taxon>Pleosporales</taxon>
        <taxon>Pleosporineae</taxon>
        <taxon>Didymellaceae</taxon>
        <taxon>Macroventuria</taxon>
    </lineage>
</organism>
<reference evidence="1" key="1">
    <citation type="journal article" date="2020" name="Stud. Mycol.">
        <title>101 Dothideomycetes genomes: a test case for predicting lifestyles and emergence of pathogens.</title>
        <authorList>
            <person name="Haridas S."/>
            <person name="Albert R."/>
            <person name="Binder M."/>
            <person name="Bloem J."/>
            <person name="Labutti K."/>
            <person name="Salamov A."/>
            <person name="Andreopoulos B."/>
            <person name="Baker S."/>
            <person name="Barry K."/>
            <person name="Bills G."/>
            <person name="Bluhm B."/>
            <person name="Cannon C."/>
            <person name="Castanera R."/>
            <person name="Culley D."/>
            <person name="Daum C."/>
            <person name="Ezra D."/>
            <person name="Gonzalez J."/>
            <person name="Henrissat B."/>
            <person name="Kuo A."/>
            <person name="Liang C."/>
            <person name="Lipzen A."/>
            <person name="Lutzoni F."/>
            <person name="Magnuson J."/>
            <person name="Mondo S."/>
            <person name="Nolan M."/>
            <person name="Ohm R."/>
            <person name="Pangilinan J."/>
            <person name="Park H.-J."/>
            <person name="Ramirez L."/>
            <person name="Alfaro M."/>
            <person name="Sun H."/>
            <person name="Tritt A."/>
            <person name="Yoshinaga Y."/>
            <person name="Zwiers L.-H."/>
            <person name="Turgeon B."/>
            <person name="Goodwin S."/>
            <person name="Spatafora J."/>
            <person name="Crous P."/>
            <person name="Grigoriev I."/>
        </authorList>
    </citation>
    <scope>NUCLEOTIDE SEQUENCE</scope>
    <source>
        <strain evidence="1">CBS 525.71</strain>
    </source>
</reference>
<keyword evidence="2" id="KW-1185">Reference proteome</keyword>
<gene>
    <name evidence="1" type="ORF">BU25DRAFT_447699</name>
</gene>
<protein>
    <submittedName>
        <fullName evidence="1">Uncharacterized protein</fullName>
    </submittedName>
</protein>
<dbReference type="EMBL" id="MU006712">
    <property type="protein sequence ID" value="KAF2628695.1"/>
    <property type="molecule type" value="Genomic_DNA"/>
</dbReference>
<accession>A0ACB6S377</accession>
<evidence type="ECO:0000313" key="2">
    <source>
        <dbReference type="Proteomes" id="UP000799754"/>
    </source>
</evidence>
<dbReference type="Proteomes" id="UP000799754">
    <property type="component" value="Unassembled WGS sequence"/>
</dbReference>
<sequence>MRQVYWSVVRVTDVWASTSNETGDNQRDSRLHFDLSLIYTPRSDAARRIRCLCSQQHPAVTESDNATKLTSALGGRCVGFCGGTGCAKMSALRHKHRRRGAQHPQSVSEECRGNTALETVQSEVAVAFMMPSEIEGLLLWIVRRRLLSYSCDWPRGEMRVRRMRSDTKDVTHPHRMHAGFIDLAFVLPRPLAHRCCIAGRPTSLPICAR</sequence>
<proteinExistence type="predicted"/>
<comment type="caution">
    <text evidence="1">The sequence shown here is derived from an EMBL/GenBank/DDBJ whole genome shotgun (WGS) entry which is preliminary data.</text>
</comment>
<name>A0ACB6S377_9PLEO</name>
<evidence type="ECO:0000313" key="1">
    <source>
        <dbReference type="EMBL" id="KAF2628695.1"/>
    </source>
</evidence>